<name>A0A4Q9GXH2_9MICO</name>
<feature type="domain" description="DUF222" evidence="1">
    <location>
        <begin position="14"/>
        <end position="345"/>
    </location>
</feature>
<reference evidence="3" key="1">
    <citation type="submission" date="2019-02" db="EMBL/GenBank/DDBJ databases">
        <title>Glaciihabitans arcticus sp. nov., a psychrotolerant bacterium isolated from polar soil.</title>
        <authorList>
            <person name="Dahal R.H."/>
        </authorList>
    </citation>
    <scope>NUCLEOTIDE SEQUENCE [LARGE SCALE GENOMIC DNA]</scope>
    <source>
        <strain evidence="3">RP-3-7</strain>
    </source>
</reference>
<dbReference type="EMBL" id="SISG01000001">
    <property type="protein sequence ID" value="TBN57443.1"/>
    <property type="molecule type" value="Genomic_DNA"/>
</dbReference>
<gene>
    <name evidence="2" type="ORF">EYE40_08590</name>
</gene>
<dbReference type="InterPro" id="IPR003870">
    <property type="entry name" value="DUF222"/>
</dbReference>
<dbReference type="Proteomes" id="UP000294194">
    <property type="component" value="Unassembled WGS sequence"/>
</dbReference>
<protein>
    <submittedName>
        <fullName evidence="2">HNH endonuclease</fullName>
    </submittedName>
</protein>
<organism evidence="2 3">
    <name type="scientific">Glaciihabitans arcticus</name>
    <dbReference type="NCBI Taxonomy" id="2668039"/>
    <lineage>
        <taxon>Bacteria</taxon>
        <taxon>Bacillati</taxon>
        <taxon>Actinomycetota</taxon>
        <taxon>Actinomycetes</taxon>
        <taxon>Micrococcales</taxon>
        <taxon>Microbacteriaceae</taxon>
        <taxon>Glaciihabitans</taxon>
    </lineage>
</organism>
<dbReference type="RefSeq" id="WP_130981554.1">
    <property type="nucleotide sequence ID" value="NZ_SISG01000001.1"/>
</dbReference>
<evidence type="ECO:0000313" key="3">
    <source>
        <dbReference type="Proteomes" id="UP000294194"/>
    </source>
</evidence>
<comment type="caution">
    <text evidence="2">The sequence shown here is derived from an EMBL/GenBank/DDBJ whole genome shotgun (WGS) entry which is preliminary data.</text>
</comment>
<dbReference type="InterPro" id="IPR003615">
    <property type="entry name" value="HNH_nuc"/>
</dbReference>
<evidence type="ECO:0000259" key="1">
    <source>
        <dbReference type="Pfam" id="PF02720"/>
    </source>
</evidence>
<proteinExistence type="predicted"/>
<dbReference type="AlphaFoldDB" id="A0A4Q9GXH2"/>
<evidence type="ECO:0000313" key="2">
    <source>
        <dbReference type="EMBL" id="TBN57443.1"/>
    </source>
</evidence>
<dbReference type="Pfam" id="PF02720">
    <property type="entry name" value="DUF222"/>
    <property type="match status" value="1"/>
</dbReference>
<dbReference type="GO" id="GO:0004519">
    <property type="term" value="F:endonuclease activity"/>
    <property type="evidence" value="ECO:0007669"/>
    <property type="project" value="UniProtKB-KW"/>
</dbReference>
<keyword evidence="2" id="KW-0378">Hydrolase</keyword>
<sequence length="432" mass="45285">MSSATLTDAELLAEFEQAFALRRQVDARLTELAGELSARSQASDGLAGRHGCTSAAAFAAQLGRISQSSAGQLCRLGAATQPHLSLLGGEIPAAFPAVGAALGDISLDAASFIVGALSSVSSRAAIDDLEVAEAALVEFATDNSADMVRKLAARWCDALDPDGVLPEELPAQRFLRRTQLATGMKRYVMELDPVNAAFLDAAIDASVGAAIRKPRFEPAPDDAAAGADSVPVRDADETPALPLAQLAADAIVDLARHGIACDNRQVPLPSTTVVVRMSLESLQTGIGLASIDGCDYSIPAAVARVMAADANIIPAVLGANSAILDFGLSRRLFSTTQKLALIDRDGGCGWPGCCRPPSYTEAHHMKWWMADGGPTDLSNGVMLCSRHHHAIHDLGWTVFVENNVPWFVPPSSIDATRTPRRGGRLPEPALAA</sequence>
<keyword evidence="3" id="KW-1185">Reference proteome</keyword>
<dbReference type="CDD" id="cd00085">
    <property type="entry name" value="HNHc"/>
    <property type="match status" value="1"/>
</dbReference>
<keyword evidence="2" id="KW-0540">Nuclease</keyword>
<accession>A0A4Q9GXH2</accession>
<keyword evidence="2" id="KW-0255">Endonuclease</keyword>